<dbReference type="AlphaFoldDB" id="A0A3B1BYJ4"/>
<dbReference type="InterPro" id="IPR012334">
    <property type="entry name" value="Pectin_lyas_fold"/>
</dbReference>
<dbReference type="NCBIfam" id="TIGR03804">
    <property type="entry name" value="para_beta_helix"/>
    <property type="match status" value="2"/>
</dbReference>
<dbReference type="InterPro" id="IPR006626">
    <property type="entry name" value="PbH1"/>
</dbReference>
<feature type="domain" description="Periplasmic copper-binding protein NosD beta helix" evidence="1">
    <location>
        <begin position="159"/>
        <end position="349"/>
    </location>
</feature>
<dbReference type="Pfam" id="PF05048">
    <property type="entry name" value="NosD"/>
    <property type="match status" value="1"/>
</dbReference>
<dbReference type="InterPro" id="IPR022441">
    <property type="entry name" value="Para_beta_helix_rpt-2"/>
</dbReference>
<dbReference type="SMART" id="SM00710">
    <property type="entry name" value="PbH1"/>
    <property type="match status" value="9"/>
</dbReference>
<proteinExistence type="predicted"/>
<dbReference type="EMBL" id="UOFY01000068">
    <property type="protein sequence ID" value="VAX11465.1"/>
    <property type="molecule type" value="Genomic_DNA"/>
</dbReference>
<dbReference type="InterPro" id="IPR026464">
    <property type="entry name" value="NosD_copper_fam"/>
</dbReference>
<accession>A0A3B1BYJ4</accession>
<evidence type="ECO:0000259" key="1">
    <source>
        <dbReference type="Pfam" id="PF05048"/>
    </source>
</evidence>
<name>A0A3B1BYJ4_9ZZZZ</name>
<dbReference type="NCBIfam" id="TIGR04247">
    <property type="entry name" value="NosD_copper_fam"/>
    <property type="match status" value="1"/>
</dbReference>
<sequence>MRPSIYFFNIALLSLVLITTFSRSDAEESRSNYPPLQPLIDAAKAGDTVVPPPGIYAGPVTIELPITLDGQNKVTIDASGKGSVIYLDTDGGSVRNLRLINSGESHNDIDAGVQVRGNFNVIKDNTIENTLFGIDLQQSESNIIRRNHISSQAHKLGMRGDAIRLWYSFKNKITDNVINNSRDFVVWYSADNYIARNRVTNGRYSLHFMYSRYNLIEDNQFLNNAVGIFLMYSDGVIIRRNVISHATGASGIGIGFKETSGLILEDNKIMYCSTGLYLDVSPYDPDATNIMKNNLVAFNAIGIRFLNDWKGNQFIENQFKGNITPIAVSGGGSANRNLWQDNYWDDYEGFDLDHDGVGDTPHEIYSYSDRLWMDVPGAQFFKGSAILEVIDFLERLAPFSDPVLMMRDKSPQMVSHEDPAV</sequence>
<dbReference type="Gene3D" id="2.160.20.10">
    <property type="entry name" value="Single-stranded right-handed beta-helix, Pectin lyase-like"/>
    <property type="match status" value="1"/>
</dbReference>
<gene>
    <name evidence="2" type="ORF">MNBD_GAMMA25-352</name>
</gene>
<dbReference type="InterPro" id="IPR007742">
    <property type="entry name" value="NosD_dom"/>
</dbReference>
<dbReference type="InterPro" id="IPR011050">
    <property type="entry name" value="Pectin_lyase_fold/virulence"/>
</dbReference>
<protein>
    <submittedName>
        <fullName evidence="2">Nitrous oxide reductase maturation protein NosD</fullName>
    </submittedName>
</protein>
<evidence type="ECO:0000313" key="2">
    <source>
        <dbReference type="EMBL" id="VAX11465.1"/>
    </source>
</evidence>
<dbReference type="SUPFAM" id="SSF51126">
    <property type="entry name" value="Pectin lyase-like"/>
    <property type="match status" value="1"/>
</dbReference>
<organism evidence="2">
    <name type="scientific">hydrothermal vent metagenome</name>
    <dbReference type="NCBI Taxonomy" id="652676"/>
    <lineage>
        <taxon>unclassified sequences</taxon>
        <taxon>metagenomes</taxon>
        <taxon>ecological metagenomes</taxon>
    </lineage>
</organism>
<reference evidence="2" key="1">
    <citation type="submission" date="2018-06" db="EMBL/GenBank/DDBJ databases">
        <authorList>
            <person name="Zhirakovskaya E."/>
        </authorList>
    </citation>
    <scope>NUCLEOTIDE SEQUENCE</scope>
</reference>